<keyword evidence="2" id="KW-1185">Reference proteome</keyword>
<accession>A0A7I8K6K3</accession>
<evidence type="ECO:0000313" key="2">
    <source>
        <dbReference type="Proteomes" id="UP000663760"/>
    </source>
</evidence>
<dbReference type="AlphaFoldDB" id="A0A7I8K6K3"/>
<dbReference type="EMBL" id="LR746266">
    <property type="protein sequence ID" value="CAA7393271.1"/>
    <property type="molecule type" value="Genomic_DNA"/>
</dbReference>
<gene>
    <name evidence="1" type="ORF">SI8410_03004046</name>
</gene>
<name>A0A7I8K6K3_SPIIN</name>
<sequence length="83" mass="9336">MGCRVVSGSYHPAERKNDDFAALWRLSPDGEELDGGGAREVATRLPVDRPLPDDNSRSFHRKLFSNFSNNAQRIVLTRFSSMI</sequence>
<proteinExistence type="predicted"/>
<evidence type="ECO:0000313" key="1">
    <source>
        <dbReference type="EMBL" id="CAA7393271.1"/>
    </source>
</evidence>
<organism evidence="1 2">
    <name type="scientific">Spirodela intermedia</name>
    <name type="common">Intermediate duckweed</name>
    <dbReference type="NCBI Taxonomy" id="51605"/>
    <lineage>
        <taxon>Eukaryota</taxon>
        <taxon>Viridiplantae</taxon>
        <taxon>Streptophyta</taxon>
        <taxon>Embryophyta</taxon>
        <taxon>Tracheophyta</taxon>
        <taxon>Spermatophyta</taxon>
        <taxon>Magnoliopsida</taxon>
        <taxon>Liliopsida</taxon>
        <taxon>Araceae</taxon>
        <taxon>Lemnoideae</taxon>
        <taxon>Spirodela</taxon>
    </lineage>
</organism>
<protein>
    <submittedName>
        <fullName evidence="1">Uncharacterized protein</fullName>
    </submittedName>
</protein>
<dbReference type="Proteomes" id="UP000663760">
    <property type="component" value="Chromosome 3"/>
</dbReference>
<reference evidence="1" key="1">
    <citation type="submission" date="2020-02" db="EMBL/GenBank/DDBJ databases">
        <authorList>
            <person name="Scholz U."/>
            <person name="Mascher M."/>
            <person name="Fiebig A."/>
        </authorList>
    </citation>
    <scope>NUCLEOTIDE SEQUENCE</scope>
</reference>